<name>A0ABS0GRC0_9ACTN</name>
<dbReference type="Gene3D" id="3.30.559.10">
    <property type="entry name" value="Chloramphenicol acetyltransferase-like domain"/>
    <property type="match status" value="1"/>
</dbReference>
<dbReference type="PANTHER" id="PTHR45398:SF1">
    <property type="entry name" value="ENZYME, PUTATIVE (JCVI)-RELATED"/>
    <property type="match status" value="1"/>
</dbReference>
<dbReference type="SUPFAM" id="SSF52777">
    <property type="entry name" value="CoA-dependent acyltransferases"/>
    <property type="match status" value="2"/>
</dbReference>
<evidence type="ECO:0000313" key="3">
    <source>
        <dbReference type="Proteomes" id="UP000638560"/>
    </source>
</evidence>
<dbReference type="Pfam" id="PF00668">
    <property type="entry name" value="Condensation"/>
    <property type="match status" value="1"/>
</dbReference>
<keyword evidence="3" id="KW-1185">Reference proteome</keyword>
<sequence length="414" mass="45112">MIPLSFAQRRLWFLEQLEGPSPTYNSVIEVRIDGALDASAMDAALRDVIARHESLRTVFPSTDGDPHQQVLDPTTLDWRLEARSVTAEAVAETVRELGQQTFDVSAEVPIRGWLLQIGDTEHVLVVQLHHIASDGWSRRPLLRDLATAYEARLRGAAPAWEPLPVQYADFALWQRDLLGAEADPDSLLSGQMAYWRKTLAGIPEELTLPTDRPRPAAASHRGHRVPFRIPAEAHGRLAELCRAEGATPFMVLQASLAVLLSRLGAGTDIPIGSTIAGRTDEALDDLVGFFVNNLVIRTDLSGRPSFRELLGRVRESALGALSHQDLPFERLVEELAPERSLARHPLFQVMLVLQNTERGVIDLAGTRAKYGEPAGGGPSAASAKFDLDLRFSETFGGQGEPAGLLGAVTGSVDL</sequence>
<dbReference type="CDD" id="cd19540">
    <property type="entry name" value="LCL_NRPS-like"/>
    <property type="match status" value="1"/>
</dbReference>
<dbReference type="InterPro" id="IPR001242">
    <property type="entry name" value="Condensation_dom"/>
</dbReference>
<dbReference type="InterPro" id="IPR023213">
    <property type="entry name" value="CAT-like_dom_sf"/>
</dbReference>
<comment type="caution">
    <text evidence="2">The sequence shown here is derived from an EMBL/GenBank/DDBJ whole genome shotgun (WGS) entry which is preliminary data.</text>
</comment>
<feature type="non-terminal residue" evidence="2">
    <location>
        <position position="414"/>
    </location>
</feature>
<dbReference type="Proteomes" id="UP000638560">
    <property type="component" value="Unassembled WGS sequence"/>
</dbReference>
<protein>
    <submittedName>
        <fullName evidence="2">Non-ribosomal peptide synthetase</fullName>
    </submittedName>
</protein>
<dbReference type="RefSeq" id="WP_230393704.1">
    <property type="nucleotide sequence ID" value="NZ_JADPUN010000088.1"/>
</dbReference>
<dbReference type="EMBL" id="JADPUN010000088">
    <property type="protein sequence ID" value="MBF9128752.1"/>
    <property type="molecule type" value="Genomic_DNA"/>
</dbReference>
<gene>
    <name evidence="2" type="ORF">I0C86_07085</name>
</gene>
<dbReference type="Gene3D" id="3.30.559.30">
    <property type="entry name" value="Nonribosomal peptide synthetase, condensation domain"/>
    <property type="match status" value="1"/>
</dbReference>
<accession>A0ABS0GRC0</accession>
<evidence type="ECO:0000259" key="1">
    <source>
        <dbReference type="Pfam" id="PF00668"/>
    </source>
</evidence>
<dbReference type="PANTHER" id="PTHR45398">
    <property type="match status" value="1"/>
</dbReference>
<reference evidence="2 3" key="1">
    <citation type="submission" date="2020-11" db="EMBL/GenBank/DDBJ databases">
        <title>A novel isolate from a Black sea contaminated sediment with potential to produce alkanes: Plantactinospora alkalitolerans sp. nov.</title>
        <authorList>
            <person name="Carro L."/>
            <person name="Veyisoglu A."/>
            <person name="Guven K."/>
            <person name="Schumann P."/>
            <person name="Klenk H.-P."/>
            <person name="Sahin N."/>
        </authorList>
    </citation>
    <scope>NUCLEOTIDE SEQUENCE [LARGE SCALE GENOMIC DNA]</scope>
    <source>
        <strain evidence="2 3">S1510</strain>
    </source>
</reference>
<organism evidence="2 3">
    <name type="scientific">Plantactinospora alkalitolerans</name>
    <dbReference type="NCBI Taxonomy" id="2789879"/>
    <lineage>
        <taxon>Bacteria</taxon>
        <taxon>Bacillati</taxon>
        <taxon>Actinomycetota</taxon>
        <taxon>Actinomycetes</taxon>
        <taxon>Micromonosporales</taxon>
        <taxon>Micromonosporaceae</taxon>
        <taxon>Plantactinospora</taxon>
    </lineage>
</organism>
<evidence type="ECO:0000313" key="2">
    <source>
        <dbReference type="EMBL" id="MBF9128752.1"/>
    </source>
</evidence>
<feature type="domain" description="Condensation" evidence="1">
    <location>
        <begin position="1"/>
        <end position="394"/>
    </location>
</feature>
<proteinExistence type="predicted"/>